<protein>
    <submittedName>
        <fullName evidence="1">Uncharacterized protein</fullName>
    </submittedName>
</protein>
<accession>A0A7C9AIU8</accession>
<sequence length="108" mass="12484">MRLGPHWHWLVNRFVVNPWQNWNDFIVTVTVDVHLIGLLCGRVHSVIGIVSVCFNSRRFDKVDERQKNAFKISTVGPFINASRDELRVARNNMPKGEVLPWHAIVTLP</sequence>
<organism evidence="1">
    <name type="scientific">Opuntia streptacantha</name>
    <name type="common">Prickly pear cactus</name>
    <name type="synonym">Opuntia cardona</name>
    <dbReference type="NCBI Taxonomy" id="393608"/>
    <lineage>
        <taxon>Eukaryota</taxon>
        <taxon>Viridiplantae</taxon>
        <taxon>Streptophyta</taxon>
        <taxon>Embryophyta</taxon>
        <taxon>Tracheophyta</taxon>
        <taxon>Spermatophyta</taxon>
        <taxon>Magnoliopsida</taxon>
        <taxon>eudicotyledons</taxon>
        <taxon>Gunneridae</taxon>
        <taxon>Pentapetalae</taxon>
        <taxon>Caryophyllales</taxon>
        <taxon>Cactineae</taxon>
        <taxon>Cactaceae</taxon>
        <taxon>Opuntioideae</taxon>
        <taxon>Opuntia</taxon>
    </lineage>
</organism>
<reference evidence="1" key="1">
    <citation type="journal article" date="2013" name="J. Plant Res.">
        <title>Effect of fungi and light on seed germination of three Opuntia species from semiarid lands of central Mexico.</title>
        <authorList>
            <person name="Delgado-Sanchez P."/>
            <person name="Jimenez-Bremont J.F."/>
            <person name="Guerrero-Gonzalez Mde L."/>
            <person name="Flores J."/>
        </authorList>
    </citation>
    <scope>NUCLEOTIDE SEQUENCE</scope>
    <source>
        <tissue evidence="1">Cladode</tissue>
    </source>
</reference>
<evidence type="ECO:0000313" key="1">
    <source>
        <dbReference type="EMBL" id="MBA4669572.1"/>
    </source>
</evidence>
<proteinExistence type="predicted"/>
<dbReference type="AlphaFoldDB" id="A0A7C9AIU8"/>
<reference evidence="1" key="2">
    <citation type="submission" date="2020-07" db="EMBL/GenBank/DDBJ databases">
        <authorList>
            <person name="Vera ALvarez R."/>
            <person name="Arias-Moreno D.M."/>
            <person name="Jimenez-Jacinto V."/>
            <person name="Jimenez-Bremont J.F."/>
            <person name="Swaminathan K."/>
            <person name="Moose S.P."/>
            <person name="Guerrero-Gonzalez M.L."/>
            <person name="Marino-Ramirez L."/>
            <person name="Landsman D."/>
            <person name="Rodriguez-Kessler M."/>
            <person name="Delgado-Sanchez P."/>
        </authorList>
    </citation>
    <scope>NUCLEOTIDE SEQUENCE</scope>
    <source>
        <tissue evidence="1">Cladode</tissue>
    </source>
</reference>
<dbReference type="EMBL" id="GISG01244288">
    <property type="protein sequence ID" value="MBA4669572.1"/>
    <property type="molecule type" value="Transcribed_RNA"/>
</dbReference>
<name>A0A7C9AIU8_OPUST</name>